<dbReference type="InterPro" id="IPR006626">
    <property type="entry name" value="PbH1"/>
</dbReference>
<name>A0AAU8MS33_9GAMM</name>
<dbReference type="InterPro" id="IPR012334">
    <property type="entry name" value="Pectin_lyas_fold"/>
</dbReference>
<dbReference type="AlphaFoldDB" id="A0AAU8MS33"/>
<evidence type="ECO:0000313" key="3">
    <source>
        <dbReference type="EMBL" id="XCO75079.1"/>
    </source>
</evidence>
<dbReference type="NCBIfam" id="TIGR03804">
    <property type="entry name" value="para_beta_helix"/>
    <property type="match status" value="1"/>
</dbReference>
<protein>
    <submittedName>
        <fullName evidence="3">Right-handed parallel beta-helix repeat-containing protein</fullName>
    </submittedName>
</protein>
<dbReference type="InterPro" id="IPR039448">
    <property type="entry name" value="Beta_helix"/>
</dbReference>
<dbReference type="EMBL" id="CP159925">
    <property type="protein sequence ID" value="XCO75079.1"/>
    <property type="molecule type" value="Genomic_DNA"/>
</dbReference>
<proteinExistence type="predicted"/>
<organism evidence="3">
    <name type="scientific">Lysobacter firmicutimachus</name>
    <dbReference type="NCBI Taxonomy" id="1792846"/>
    <lineage>
        <taxon>Bacteria</taxon>
        <taxon>Pseudomonadati</taxon>
        <taxon>Pseudomonadota</taxon>
        <taxon>Gammaproteobacteria</taxon>
        <taxon>Lysobacterales</taxon>
        <taxon>Lysobacteraceae</taxon>
        <taxon>Lysobacter</taxon>
    </lineage>
</organism>
<dbReference type="SUPFAM" id="SSF51126">
    <property type="entry name" value="Pectin lyase-like"/>
    <property type="match status" value="1"/>
</dbReference>
<dbReference type="InterPro" id="IPR001434">
    <property type="entry name" value="OmcB-like_DUF11"/>
</dbReference>
<dbReference type="Pfam" id="PF01345">
    <property type="entry name" value="DUF11"/>
    <property type="match status" value="1"/>
</dbReference>
<feature type="domain" description="Right handed beta helix" evidence="2">
    <location>
        <begin position="117"/>
        <end position="292"/>
    </location>
</feature>
<sequence length="564" mass="55045">MSGAAVGATYTVTGLTDTLTPPVCTGIAPNFSCTTLRAALAAADLTAIVDDTIVFSGAGTINLVAAIPAISDTVVINGGGDITLNGGGGNFSALSFLSTATNSQLLNIGITNFGQPAVAVSGVSNMVISGNTFTGVVGGADAIRCFNSDNCTVTNNTITNGFYGISIFNNPAIAGYNATVTGNTISGTNYGVGVASATNVLVDSNNITGTNFAGIRLVPQFGGVGSNTDGNTLTNNTINGNIGSGIAFEGAGVVGATQINDNLVQGNILTNNGGAGIALTGNANTVIGQNTITGNTITGNTGDGVRITGTTATGNAVYANTNISGNGGLGIDLSNDGVTLNDAGDGDTGPNELQNFPVLSGISGTTVNFTLDAAANANGYRIDFYNNPAGLDPTGFGEGQVWLGFCVVTGVSATAPSSCTVSGAAPASLRMTATRCQNAGCVATATTSIGSTSEFSGPATADLLITKTNTPGVGPSDQPADSLARGATTTYAIVVTNNGSSSVTGAVVQDPAGRVGLTCTTPPTCSGAGCPASPISLAGLEAGVALGTLTAGASVTVTLTCTVN</sequence>
<dbReference type="InterPro" id="IPR011050">
    <property type="entry name" value="Pectin_lyase_fold/virulence"/>
</dbReference>
<dbReference type="Pfam" id="PF13229">
    <property type="entry name" value="Beta_helix"/>
    <property type="match status" value="1"/>
</dbReference>
<gene>
    <name evidence="3" type="ORF">ABU614_22505</name>
</gene>
<dbReference type="SMART" id="SM00710">
    <property type="entry name" value="PbH1"/>
    <property type="match status" value="9"/>
</dbReference>
<reference evidence="3" key="1">
    <citation type="submission" date="2024-06" db="EMBL/GenBank/DDBJ databases">
        <authorList>
            <person name="Li S."/>
        </authorList>
    </citation>
    <scope>NUCLEOTIDE SEQUENCE</scope>
    <source>
        <strain evidence="3">SR10</strain>
    </source>
</reference>
<evidence type="ECO:0000259" key="2">
    <source>
        <dbReference type="Pfam" id="PF13229"/>
    </source>
</evidence>
<accession>A0AAU8MS33</accession>
<dbReference type="InterPro" id="IPR022441">
    <property type="entry name" value="Para_beta_helix_rpt-2"/>
</dbReference>
<dbReference type="Gene3D" id="2.160.20.10">
    <property type="entry name" value="Single-stranded right-handed beta-helix, Pectin lyase-like"/>
    <property type="match status" value="2"/>
</dbReference>
<dbReference type="RefSeq" id="WP_363797919.1">
    <property type="nucleotide sequence ID" value="NZ_CP159925.1"/>
</dbReference>
<feature type="domain" description="DUF11" evidence="1">
    <location>
        <begin position="482"/>
        <end position="563"/>
    </location>
</feature>
<evidence type="ECO:0000259" key="1">
    <source>
        <dbReference type="Pfam" id="PF01345"/>
    </source>
</evidence>